<dbReference type="Pfam" id="PF04773">
    <property type="entry name" value="FecR"/>
    <property type="match status" value="1"/>
</dbReference>
<dbReference type="OrthoDB" id="1099963at2"/>
<feature type="domain" description="Protein FecR C-terminal" evidence="3">
    <location>
        <begin position="310"/>
        <end position="379"/>
    </location>
</feature>
<dbReference type="AlphaFoldDB" id="A0A4V5MKL3"/>
<dbReference type="FunFam" id="2.60.120.1440:FF:000001">
    <property type="entry name" value="Putative anti-sigma factor"/>
    <property type="match status" value="1"/>
</dbReference>
<dbReference type="GO" id="GO:0016989">
    <property type="term" value="F:sigma factor antagonist activity"/>
    <property type="evidence" value="ECO:0007669"/>
    <property type="project" value="TreeGrafter"/>
</dbReference>
<dbReference type="InterPro" id="IPR006860">
    <property type="entry name" value="FecR"/>
</dbReference>
<feature type="domain" description="FecR protein" evidence="2">
    <location>
        <begin position="173"/>
        <end position="268"/>
    </location>
</feature>
<proteinExistence type="predicted"/>
<organism evidence="4 5">
    <name type="scientific">Sphingobacterium olei</name>
    <dbReference type="NCBI Taxonomy" id="2571155"/>
    <lineage>
        <taxon>Bacteria</taxon>
        <taxon>Pseudomonadati</taxon>
        <taxon>Bacteroidota</taxon>
        <taxon>Sphingobacteriia</taxon>
        <taxon>Sphingobacteriales</taxon>
        <taxon>Sphingobacteriaceae</taxon>
        <taxon>Sphingobacterium</taxon>
    </lineage>
</organism>
<evidence type="ECO:0000313" key="5">
    <source>
        <dbReference type="Proteomes" id="UP000306808"/>
    </source>
</evidence>
<dbReference type="PANTHER" id="PTHR30273">
    <property type="entry name" value="PERIPLASMIC SIGNAL SENSOR AND SIGMA FACTOR ACTIVATOR FECR-RELATED"/>
    <property type="match status" value="1"/>
</dbReference>
<dbReference type="PANTHER" id="PTHR30273:SF2">
    <property type="entry name" value="PROTEIN FECR"/>
    <property type="match status" value="1"/>
</dbReference>
<dbReference type="RefSeq" id="WP_136902519.1">
    <property type="nucleotide sequence ID" value="NZ_SUME01000007.1"/>
</dbReference>
<keyword evidence="1" id="KW-1133">Transmembrane helix</keyword>
<dbReference type="Gene3D" id="2.60.120.1440">
    <property type="match status" value="1"/>
</dbReference>
<keyword evidence="5" id="KW-1185">Reference proteome</keyword>
<keyword evidence="1" id="KW-0812">Transmembrane</keyword>
<keyword evidence="1" id="KW-0472">Membrane</keyword>
<comment type="caution">
    <text evidence="4">The sequence shown here is derived from an EMBL/GenBank/DDBJ whole genome shotgun (WGS) entry which is preliminary data.</text>
</comment>
<dbReference type="InterPro" id="IPR032508">
    <property type="entry name" value="FecR_C"/>
</dbReference>
<dbReference type="Pfam" id="PF16344">
    <property type="entry name" value="FecR_C"/>
    <property type="match status" value="1"/>
</dbReference>
<accession>A0A4V5MKL3</accession>
<evidence type="ECO:0000313" key="4">
    <source>
        <dbReference type="EMBL" id="TJZ53728.1"/>
    </source>
</evidence>
<dbReference type="Gene3D" id="3.55.50.30">
    <property type="match status" value="1"/>
</dbReference>
<evidence type="ECO:0000259" key="2">
    <source>
        <dbReference type="Pfam" id="PF04773"/>
    </source>
</evidence>
<reference evidence="4 5" key="1">
    <citation type="submission" date="2019-04" db="EMBL/GenBank/DDBJ databases">
        <title>Sphingobacterium olei sp. nov., isolated from oil-contaminated soil.</title>
        <authorList>
            <person name="Liu B."/>
        </authorList>
    </citation>
    <scope>NUCLEOTIDE SEQUENCE [LARGE SCALE GENOMIC DNA]</scope>
    <source>
        <strain evidence="4 5">HAL-9</strain>
    </source>
</reference>
<protein>
    <submittedName>
        <fullName evidence="4">DUF4974 domain-containing protein</fullName>
    </submittedName>
</protein>
<feature type="transmembrane region" description="Helical" evidence="1">
    <location>
        <begin position="72"/>
        <end position="92"/>
    </location>
</feature>
<evidence type="ECO:0000256" key="1">
    <source>
        <dbReference type="SAM" id="Phobius"/>
    </source>
</evidence>
<name>A0A4V5MKL3_9SPHI</name>
<sequence>MKGKIDKNTLDRYVQGTASEDERLLIEAWYLELARKNELPAYPNDLEDKMNKALPVILSHAQFRPASSKRRLWFALSAAAAILTVFIFFYWIDFSDPKDNVLVNKPLQDEIVPGSDKAYLTLSNGTKIALDERTTGNIAQEANVRIKKSEDGELTYELIEANENVHAEEVNLLQTPNGGQYQVTLPDGSKVWLNAASSLRYPSSFAGRSERKVSLTGEGYFEIAKDKAKPFVVESNGQKIEVLGTKFNLNAYTTSHISKTTLLEGSIKLSATGTSESYILQPGQQLRKNGQSMRILHIDTEESVAWKNGYFSFSGKTLEEGMQEIARWYDVDIVYQGTKLKAIPLAGTISKYDKLATILKTLELTGSFNFQIEGRKVVVSLPK</sequence>
<dbReference type="InterPro" id="IPR012373">
    <property type="entry name" value="Ferrdict_sens_TM"/>
</dbReference>
<gene>
    <name evidence="4" type="ORF">FAZ15_17030</name>
</gene>
<dbReference type="Proteomes" id="UP000306808">
    <property type="component" value="Unassembled WGS sequence"/>
</dbReference>
<dbReference type="EMBL" id="SUME01000007">
    <property type="protein sequence ID" value="TJZ53728.1"/>
    <property type="molecule type" value="Genomic_DNA"/>
</dbReference>
<dbReference type="PIRSF" id="PIRSF018266">
    <property type="entry name" value="FecR"/>
    <property type="match status" value="1"/>
</dbReference>
<evidence type="ECO:0000259" key="3">
    <source>
        <dbReference type="Pfam" id="PF16344"/>
    </source>
</evidence>